<dbReference type="SUPFAM" id="SSF46785">
    <property type="entry name" value="Winged helix' DNA-binding domain"/>
    <property type="match status" value="1"/>
</dbReference>
<dbReference type="InterPro" id="IPR052543">
    <property type="entry name" value="HTH_Metal-responsive_Reg"/>
</dbReference>
<dbReference type="SMART" id="SM00418">
    <property type="entry name" value="HTH_ARSR"/>
    <property type="match status" value="1"/>
</dbReference>
<dbReference type="CDD" id="cd00090">
    <property type="entry name" value="HTH_ARSR"/>
    <property type="match status" value="1"/>
</dbReference>
<sequence length="235" mass="26522">MNANPNIAEVAKLVSDPSRAAILTALLDDRFYTATELAGCAGIKQQTASFHLAKLADANMLISQKQGRHRYYRLKDSNIAQALESLLNMAPPAEIRSFRQSAEDKAIRKARTCYDHLAGTLGVMLTERLVNMEVLKGEEKDFTVTEKGAAFFKELGIDIQNVKRKRRSFCHRCLDWSERRHHLAGALGAALLDAFIRMDWIKRRPQTRAVTITPKGKKELERVFNISIEKELIPS</sequence>
<dbReference type="OrthoDB" id="9797716at2"/>
<dbReference type="PANTHER" id="PTHR39168">
    <property type="entry name" value="TRANSCRIPTIONAL REGULATOR-RELATED"/>
    <property type="match status" value="1"/>
</dbReference>
<evidence type="ECO:0000256" key="1">
    <source>
        <dbReference type="ARBA" id="ARBA00023125"/>
    </source>
</evidence>
<evidence type="ECO:0000259" key="2">
    <source>
        <dbReference type="PROSITE" id="PS50987"/>
    </source>
</evidence>
<reference evidence="3 4" key="1">
    <citation type="submission" date="2017-01" db="EMBL/GenBank/DDBJ databases">
        <title>Bacillus phylogenomics.</title>
        <authorList>
            <person name="Dunlap C."/>
        </authorList>
    </citation>
    <scope>NUCLEOTIDE SEQUENCE [LARGE SCALE GENOMIC DNA]</scope>
    <source>
        <strain evidence="3 4">NRRL B-41282</strain>
    </source>
</reference>
<keyword evidence="4" id="KW-1185">Reference proteome</keyword>
<accession>A0A1R1RY66</accession>
<dbReference type="GO" id="GO:0010288">
    <property type="term" value="P:response to lead ion"/>
    <property type="evidence" value="ECO:0007669"/>
    <property type="project" value="TreeGrafter"/>
</dbReference>
<dbReference type="GO" id="GO:0032791">
    <property type="term" value="F:lead ion binding"/>
    <property type="evidence" value="ECO:0007669"/>
    <property type="project" value="TreeGrafter"/>
</dbReference>
<dbReference type="Pfam" id="PF12840">
    <property type="entry name" value="HTH_20"/>
    <property type="match status" value="1"/>
</dbReference>
<protein>
    <submittedName>
        <fullName evidence="3">Transcriptional regulator</fullName>
    </submittedName>
</protein>
<accession>A0A1R1Q9B8</accession>
<dbReference type="NCBIfam" id="NF033788">
    <property type="entry name" value="HTH_metalloreg"/>
    <property type="match status" value="1"/>
</dbReference>
<dbReference type="InterPro" id="IPR011991">
    <property type="entry name" value="ArsR-like_HTH"/>
</dbReference>
<organism evidence="3 4">
    <name type="scientific">Bacillus swezeyi</name>
    <dbReference type="NCBI Taxonomy" id="1925020"/>
    <lineage>
        <taxon>Bacteria</taxon>
        <taxon>Bacillati</taxon>
        <taxon>Bacillota</taxon>
        <taxon>Bacilli</taxon>
        <taxon>Bacillales</taxon>
        <taxon>Bacillaceae</taxon>
        <taxon>Bacillus</taxon>
    </lineage>
</organism>
<dbReference type="GO" id="GO:0046686">
    <property type="term" value="P:response to cadmium ion"/>
    <property type="evidence" value="ECO:0007669"/>
    <property type="project" value="TreeGrafter"/>
</dbReference>
<dbReference type="PANTHER" id="PTHR39168:SF1">
    <property type="entry name" value="TRANSCRIPTIONAL REGULATORY PROTEIN"/>
    <property type="match status" value="1"/>
</dbReference>
<proteinExistence type="predicted"/>
<dbReference type="AlphaFoldDB" id="A0A1R1Q9B8"/>
<dbReference type="GO" id="GO:0097063">
    <property type="term" value="F:cadmium ion sensor activity"/>
    <property type="evidence" value="ECO:0007669"/>
    <property type="project" value="TreeGrafter"/>
</dbReference>
<keyword evidence="1" id="KW-0238">DNA-binding</keyword>
<dbReference type="PROSITE" id="PS50987">
    <property type="entry name" value="HTH_ARSR_2"/>
    <property type="match status" value="1"/>
</dbReference>
<dbReference type="GO" id="GO:0003677">
    <property type="term" value="F:DNA binding"/>
    <property type="evidence" value="ECO:0007669"/>
    <property type="project" value="UniProtKB-KW"/>
</dbReference>
<feature type="domain" description="HTH arsR-type" evidence="2">
    <location>
        <begin position="1"/>
        <end position="94"/>
    </location>
</feature>
<dbReference type="GO" id="GO:0003700">
    <property type="term" value="F:DNA-binding transcription factor activity"/>
    <property type="evidence" value="ECO:0007669"/>
    <property type="project" value="InterPro"/>
</dbReference>
<dbReference type="InterPro" id="IPR001845">
    <property type="entry name" value="HTH_ArsR_DNA-bd_dom"/>
</dbReference>
<gene>
    <name evidence="3" type="ORF">BW143_20650</name>
</gene>
<dbReference type="Proteomes" id="UP000187367">
    <property type="component" value="Unassembled WGS sequence"/>
</dbReference>
<dbReference type="EMBL" id="MTJL01000048">
    <property type="protein sequence ID" value="OMH99151.1"/>
    <property type="molecule type" value="Genomic_DNA"/>
</dbReference>
<evidence type="ECO:0000313" key="4">
    <source>
        <dbReference type="Proteomes" id="UP000187367"/>
    </source>
</evidence>
<dbReference type="Gene3D" id="1.10.10.10">
    <property type="entry name" value="Winged helix-like DNA-binding domain superfamily/Winged helix DNA-binding domain"/>
    <property type="match status" value="1"/>
</dbReference>
<dbReference type="RefSeq" id="WP_076761059.1">
    <property type="nucleotide sequence ID" value="NZ_JARMMK010000003.1"/>
</dbReference>
<dbReference type="InterPro" id="IPR036388">
    <property type="entry name" value="WH-like_DNA-bd_sf"/>
</dbReference>
<dbReference type="InterPro" id="IPR036390">
    <property type="entry name" value="WH_DNA-bd_sf"/>
</dbReference>
<dbReference type="PRINTS" id="PR00778">
    <property type="entry name" value="HTHARSR"/>
</dbReference>
<name>A0A1R1Q9B8_9BACI</name>
<comment type="caution">
    <text evidence="3">The sequence shown here is derived from an EMBL/GenBank/DDBJ whole genome shotgun (WGS) entry which is preliminary data.</text>
</comment>
<evidence type="ECO:0000313" key="3">
    <source>
        <dbReference type="EMBL" id="OMH99151.1"/>
    </source>
</evidence>